<evidence type="ECO:0000259" key="1">
    <source>
        <dbReference type="Pfam" id="PF18050"/>
    </source>
</evidence>
<protein>
    <recommendedName>
        <fullName evidence="1">Cyclophilin-like domain-containing protein</fullName>
    </recommendedName>
</protein>
<dbReference type="InterPro" id="IPR029000">
    <property type="entry name" value="Cyclophilin-like_dom_sf"/>
</dbReference>
<feature type="domain" description="Cyclophilin-like" evidence="1">
    <location>
        <begin position="12"/>
        <end position="112"/>
    </location>
</feature>
<sequence>MKNTGCTNKLKLTIGAQIVTGTINDTEAGRAFASLLPITLTLSDYGRTEKASDLPHRLDLKSSTSGYKPSTGDITYYTSWINLAIFYEDFTYSPELVLIGRIDGNLSALLNERPFAAKFELTD</sequence>
<evidence type="ECO:0000313" key="2">
    <source>
        <dbReference type="EMBL" id="MBB6130834.1"/>
    </source>
</evidence>
<proteinExistence type="predicted"/>
<gene>
    <name evidence="2" type="ORF">HDF22_004979</name>
</gene>
<dbReference type="EMBL" id="JACHCA010000017">
    <property type="protein sequence ID" value="MBB6130834.1"/>
    <property type="molecule type" value="Genomic_DNA"/>
</dbReference>
<dbReference type="InterPro" id="IPR041183">
    <property type="entry name" value="Cyclophilin-like"/>
</dbReference>
<dbReference type="Gene3D" id="2.40.100.20">
    <property type="match status" value="1"/>
</dbReference>
<organism evidence="2 3">
    <name type="scientific">Mucilaginibacter lappiensis</name>
    <dbReference type="NCBI Taxonomy" id="354630"/>
    <lineage>
        <taxon>Bacteria</taxon>
        <taxon>Pseudomonadati</taxon>
        <taxon>Bacteroidota</taxon>
        <taxon>Sphingobacteriia</taxon>
        <taxon>Sphingobacteriales</taxon>
        <taxon>Sphingobacteriaceae</taxon>
        <taxon>Mucilaginibacter</taxon>
    </lineage>
</organism>
<dbReference type="RefSeq" id="WP_183589509.1">
    <property type="nucleotide sequence ID" value="NZ_JACHCA010000017.1"/>
</dbReference>
<comment type="caution">
    <text evidence="2">The sequence shown here is derived from an EMBL/GenBank/DDBJ whole genome shotgun (WGS) entry which is preliminary data.</text>
</comment>
<evidence type="ECO:0000313" key="3">
    <source>
        <dbReference type="Proteomes" id="UP000548326"/>
    </source>
</evidence>
<dbReference type="Proteomes" id="UP000548326">
    <property type="component" value="Unassembled WGS sequence"/>
</dbReference>
<name>A0A841JK27_9SPHI</name>
<dbReference type="Pfam" id="PF18050">
    <property type="entry name" value="Cyclophil_like2"/>
    <property type="match status" value="1"/>
</dbReference>
<accession>A0A841JK27</accession>
<reference evidence="2 3" key="1">
    <citation type="submission" date="2020-08" db="EMBL/GenBank/DDBJ databases">
        <title>Genomic Encyclopedia of Type Strains, Phase IV (KMG-V): Genome sequencing to study the core and pangenomes of soil and plant-associated prokaryotes.</title>
        <authorList>
            <person name="Whitman W."/>
        </authorList>
    </citation>
    <scope>NUCLEOTIDE SEQUENCE [LARGE SCALE GENOMIC DNA]</scope>
    <source>
        <strain evidence="2 3">MP601</strain>
    </source>
</reference>
<dbReference type="AlphaFoldDB" id="A0A841JK27"/>
<dbReference type="SUPFAM" id="SSF50891">
    <property type="entry name" value="Cyclophilin-like"/>
    <property type="match status" value="1"/>
</dbReference>